<dbReference type="PANTHER" id="PTHR10434:SF55">
    <property type="entry name" value="POSSIBLE ACYLTRANSFERASE"/>
    <property type="match status" value="1"/>
</dbReference>
<name>A0A3D9V1G3_THECX</name>
<dbReference type="SMART" id="SM00563">
    <property type="entry name" value="PlsC"/>
    <property type="match status" value="1"/>
</dbReference>
<feature type="region of interest" description="Disordered" evidence="3">
    <location>
        <begin position="221"/>
        <end position="250"/>
    </location>
</feature>
<dbReference type="SUPFAM" id="SSF69593">
    <property type="entry name" value="Glycerol-3-phosphate (1)-acyltransferase"/>
    <property type="match status" value="1"/>
</dbReference>
<dbReference type="GO" id="GO:0006654">
    <property type="term" value="P:phosphatidic acid biosynthetic process"/>
    <property type="evidence" value="ECO:0007669"/>
    <property type="project" value="TreeGrafter"/>
</dbReference>
<keyword evidence="2 5" id="KW-0012">Acyltransferase</keyword>
<evidence type="ECO:0000313" key="6">
    <source>
        <dbReference type="Proteomes" id="UP000256485"/>
    </source>
</evidence>
<sequence length="250" mass="27202">MPLPRTGLCYDIAAAVLRPALQVLTKRDWRGVEHIPAEGGVIVVSNHLSYFDPLAIAHFLHDAGRAPRFLAKSSLFEIPLVGPFLRSAGQIPVRRESRTAGDALREACEAITERGECVVVYPEGTITRDPNLWPMVGKTGAVRTALRTGCEIVPVAQWGAQDVLMPYAKLPKLLPRKTMRIVAGPPIDLSAFRGQEMTPSMLKKATALVMGTLTAMVAGLRGETPPAEPFDPSKANLPTTGNPRKRRRVK</sequence>
<dbReference type="PANTHER" id="PTHR10434">
    <property type="entry name" value="1-ACYL-SN-GLYCEROL-3-PHOSPHATE ACYLTRANSFERASE"/>
    <property type="match status" value="1"/>
</dbReference>
<dbReference type="CDD" id="cd07989">
    <property type="entry name" value="LPLAT_AGPAT-like"/>
    <property type="match status" value="1"/>
</dbReference>
<dbReference type="EMBL" id="QTUC01000001">
    <property type="protein sequence ID" value="REF35236.1"/>
    <property type="molecule type" value="Genomic_DNA"/>
</dbReference>
<keyword evidence="1 5" id="KW-0808">Transferase</keyword>
<evidence type="ECO:0000313" key="5">
    <source>
        <dbReference type="EMBL" id="REF35236.1"/>
    </source>
</evidence>
<organism evidence="5 6">
    <name type="scientific">Thermasporomyces composti</name>
    <dbReference type="NCBI Taxonomy" id="696763"/>
    <lineage>
        <taxon>Bacteria</taxon>
        <taxon>Bacillati</taxon>
        <taxon>Actinomycetota</taxon>
        <taxon>Actinomycetes</taxon>
        <taxon>Propionibacteriales</taxon>
        <taxon>Nocardioidaceae</taxon>
        <taxon>Thermasporomyces</taxon>
    </lineage>
</organism>
<proteinExistence type="predicted"/>
<feature type="domain" description="Phospholipid/glycerol acyltransferase" evidence="4">
    <location>
        <begin position="41"/>
        <end position="160"/>
    </location>
</feature>
<dbReference type="Pfam" id="PF01553">
    <property type="entry name" value="Acyltransferase"/>
    <property type="match status" value="1"/>
</dbReference>
<dbReference type="OrthoDB" id="9806008at2"/>
<protein>
    <submittedName>
        <fullName evidence="5">1-acyl-sn-glycerol-3-phosphate acyltransferase</fullName>
    </submittedName>
</protein>
<reference evidence="5 6" key="1">
    <citation type="submission" date="2018-08" db="EMBL/GenBank/DDBJ databases">
        <title>Sequencing the genomes of 1000 actinobacteria strains.</title>
        <authorList>
            <person name="Klenk H.-P."/>
        </authorList>
    </citation>
    <scope>NUCLEOTIDE SEQUENCE [LARGE SCALE GENOMIC DNA]</scope>
    <source>
        <strain evidence="5 6">DSM 22891</strain>
    </source>
</reference>
<dbReference type="GO" id="GO:0003841">
    <property type="term" value="F:1-acylglycerol-3-phosphate O-acyltransferase activity"/>
    <property type="evidence" value="ECO:0007669"/>
    <property type="project" value="TreeGrafter"/>
</dbReference>
<evidence type="ECO:0000259" key="4">
    <source>
        <dbReference type="SMART" id="SM00563"/>
    </source>
</evidence>
<dbReference type="InterPro" id="IPR002123">
    <property type="entry name" value="Plipid/glycerol_acylTrfase"/>
</dbReference>
<comment type="caution">
    <text evidence="5">The sequence shown here is derived from an EMBL/GenBank/DDBJ whole genome shotgun (WGS) entry which is preliminary data.</text>
</comment>
<evidence type="ECO:0000256" key="2">
    <source>
        <dbReference type="ARBA" id="ARBA00023315"/>
    </source>
</evidence>
<evidence type="ECO:0000256" key="1">
    <source>
        <dbReference type="ARBA" id="ARBA00022679"/>
    </source>
</evidence>
<gene>
    <name evidence="5" type="ORF">DFJ64_0608</name>
</gene>
<dbReference type="GO" id="GO:0005886">
    <property type="term" value="C:plasma membrane"/>
    <property type="evidence" value="ECO:0007669"/>
    <property type="project" value="TreeGrafter"/>
</dbReference>
<accession>A0A3D9V1G3</accession>
<dbReference type="AlphaFoldDB" id="A0A3D9V1G3"/>
<dbReference type="Proteomes" id="UP000256485">
    <property type="component" value="Unassembled WGS sequence"/>
</dbReference>
<keyword evidence="6" id="KW-1185">Reference proteome</keyword>
<evidence type="ECO:0000256" key="3">
    <source>
        <dbReference type="SAM" id="MobiDB-lite"/>
    </source>
</evidence>